<dbReference type="Pfam" id="PF13790">
    <property type="entry name" value="SR1P"/>
    <property type="match status" value="1"/>
</dbReference>
<dbReference type="AlphaFoldDB" id="A0A419V6P7"/>
<sequence length="41" mass="4492">MGTIVCQVCNETIEHFEGEKVATLYSSCSSCGSEKKNHGQR</sequence>
<name>A0A419V6P7_9BACL</name>
<gene>
    <name evidence="1" type="ORF">ATL39_1220</name>
</gene>
<accession>A0A419V6P7</accession>
<evidence type="ECO:0000313" key="2">
    <source>
        <dbReference type="Proteomes" id="UP000285120"/>
    </source>
</evidence>
<dbReference type="InterPro" id="IPR025236">
    <property type="entry name" value="SR1P"/>
</dbReference>
<organism evidence="1 2">
    <name type="scientific">Sinobaca qinghaiensis</name>
    <dbReference type="NCBI Taxonomy" id="342944"/>
    <lineage>
        <taxon>Bacteria</taxon>
        <taxon>Bacillati</taxon>
        <taxon>Bacillota</taxon>
        <taxon>Bacilli</taxon>
        <taxon>Bacillales</taxon>
        <taxon>Sporolactobacillaceae</taxon>
        <taxon>Sinobaca</taxon>
    </lineage>
</organism>
<dbReference type="EMBL" id="RAPK01000007">
    <property type="protein sequence ID" value="RKD75521.1"/>
    <property type="molecule type" value="Genomic_DNA"/>
</dbReference>
<protein>
    <submittedName>
        <fullName evidence="1">SR1 protein</fullName>
    </submittedName>
</protein>
<evidence type="ECO:0000313" key="1">
    <source>
        <dbReference type="EMBL" id="RKD75521.1"/>
    </source>
</evidence>
<keyword evidence="2" id="KW-1185">Reference proteome</keyword>
<proteinExistence type="predicted"/>
<dbReference type="RefSeq" id="WP_120192395.1">
    <property type="nucleotide sequence ID" value="NZ_RAPK01000007.1"/>
</dbReference>
<comment type="caution">
    <text evidence="1">The sequence shown here is derived from an EMBL/GenBank/DDBJ whole genome shotgun (WGS) entry which is preliminary data.</text>
</comment>
<reference evidence="1 2" key="1">
    <citation type="submission" date="2018-09" db="EMBL/GenBank/DDBJ databases">
        <title>Genomic Encyclopedia of Archaeal and Bacterial Type Strains, Phase II (KMG-II): from individual species to whole genera.</title>
        <authorList>
            <person name="Goeker M."/>
        </authorList>
    </citation>
    <scope>NUCLEOTIDE SEQUENCE [LARGE SCALE GENOMIC DNA]</scope>
    <source>
        <strain evidence="1 2">DSM 17008</strain>
    </source>
</reference>
<dbReference type="OrthoDB" id="2971595at2"/>
<dbReference type="Proteomes" id="UP000285120">
    <property type="component" value="Unassembled WGS sequence"/>
</dbReference>